<protein>
    <submittedName>
        <fullName evidence="2">Uncharacterized protein</fullName>
    </submittedName>
</protein>
<dbReference type="AlphaFoldDB" id="A0AAE0PKR8"/>
<keyword evidence="3" id="KW-1185">Reference proteome</keyword>
<feature type="region of interest" description="Disordered" evidence="1">
    <location>
        <begin position="356"/>
        <end position="378"/>
    </location>
</feature>
<gene>
    <name evidence="2" type="ORF">B0T20DRAFT_345524</name>
</gene>
<sequence>MSRRPSVSSGEPEPSAPVLPAAHSLASPSQSATLPEGLHGERSNGTPLALLGDNIGSSSPANGQPKVEHPKTEAVNSSVSSPPDPFLEFMTKAKERAQVYCESVNLKSPSSSKSTPVTHPASLVSEADNSLAQLENNKPANNNHSNVVNHNHDQHNEASILELIWDLVLGFIQTLETTLRTVVFLISLPFLIVKQTARQTASCGELSLRALYGLVDIWIFFGSHCLETFWLITKKVGATAKTLRINGSAWALQVLPWSKRLTTELQRDEGLAVLHDTQSAMAHDINTSTEVTDSVPASEEASPVPPIHPRFVSTAQNSEYWAGRFSTTHDKLLDELLQPHNLKLIIDAHTIQSEISNDTDDSTSTPSVPPASAFNNPSTSVYASTRIVPTRNYNIDTPAKRLPDHEQLGLKTTENRHTPFYMRGVRRIPHSATTDAVMQTPRKSSTYVSERNPAVYKTVHHDESSYQQDPSPSMIPRRVIPRSESSSILPQRPLPETPVSESSTVLPRRPLPRIPHVDSEGVIHIYAPDSDDSYPSESFRMRNTDRPRWLKTESQIQAQKEREAMLRRVTVANAAALTDDDDRCRRVFLQLEECCTTDEARNSLHVFQQAYARRHNREDLLPKGGTMHDPRTFRNSVFSRGLFGSRRSMGSLPPRYGGDVSRTGLNVDLGQYQSEVRSWKAERSLLQVPRRVFSHNRSVSMKFDGLEPSSNGHRLERYGTVRGVPGNNEVMQGQYQHRTGFM</sequence>
<proteinExistence type="predicted"/>
<feature type="region of interest" description="Disordered" evidence="1">
    <location>
        <begin position="483"/>
        <end position="513"/>
    </location>
</feature>
<dbReference type="EMBL" id="JAUTDP010000002">
    <property type="protein sequence ID" value="KAK3401848.1"/>
    <property type="molecule type" value="Genomic_DNA"/>
</dbReference>
<accession>A0AAE0PKR8</accession>
<name>A0AAE0PKR8_SORBR</name>
<dbReference type="Proteomes" id="UP001281003">
    <property type="component" value="Unassembled WGS sequence"/>
</dbReference>
<reference evidence="2" key="2">
    <citation type="submission" date="2023-07" db="EMBL/GenBank/DDBJ databases">
        <authorList>
            <consortium name="Lawrence Berkeley National Laboratory"/>
            <person name="Haridas S."/>
            <person name="Hensen N."/>
            <person name="Bonometti L."/>
            <person name="Westerberg I."/>
            <person name="Brannstrom I.O."/>
            <person name="Guillou S."/>
            <person name="Cros-Aarteil S."/>
            <person name="Calhoun S."/>
            <person name="Kuo A."/>
            <person name="Mondo S."/>
            <person name="Pangilinan J."/>
            <person name="Riley R."/>
            <person name="LaButti K."/>
            <person name="Andreopoulos B."/>
            <person name="Lipzen A."/>
            <person name="Chen C."/>
            <person name="Yanf M."/>
            <person name="Daum C."/>
            <person name="Ng V."/>
            <person name="Clum A."/>
            <person name="Steindorff A."/>
            <person name="Ohm R."/>
            <person name="Martin F."/>
            <person name="Silar P."/>
            <person name="Natvig D."/>
            <person name="Lalanne C."/>
            <person name="Gautier V."/>
            <person name="Ament-velasquez S.L."/>
            <person name="Kruys A."/>
            <person name="Hutchinson M.I."/>
            <person name="Powell A.J."/>
            <person name="Barry K."/>
            <person name="Miller A.N."/>
            <person name="Grigoriev I.V."/>
            <person name="Debuchy R."/>
            <person name="Gladieux P."/>
            <person name="Thoren M.H."/>
            <person name="Johannesson H."/>
        </authorList>
    </citation>
    <scope>NUCLEOTIDE SEQUENCE</scope>
    <source>
        <strain evidence="2">FGSC 1904</strain>
    </source>
</reference>
<comment type="caution">
    <text evidence="2">The sequence shown here is derived from an EMBL/GenBank/DDBJ whole genome shotgun (WGS) entry which is preliminary data.</text>
</comment>
<reference evidence="2" key="1">
    <citation type="journal article" date="2023" name="Mol. Phylogenet. Evol.">
        <title>Genome-scale phylogeny and comparative genomics of the fungal order Sordariales.</title>
        <authorList>
            <person name="Hensen N."/>
            <person name="Bonometti L."/>
            <person name="Westerberg I."/>
            <person name="Brannstrom I.O."/>
            <person name="Guillou S."/>
            <person name="Cros-Aarteil S."/>
            <person name="Calhoun S."/>
            <person name="Haridas S."/>
            <person name="Kuo A."/>
            <person name="Mondo S."/>
            <person name="Pangilinan J."/>
            <person name="Riley R."/>
            <person name="LaButti K."/>
            <person name="Andreopoulos B."/>
            <person name="Lipzen A."/>
            <person name="Chen C."/>
            <person name="Yan M."/>
            <person name="Daum C."/>
            <person name="Ng V."/>
            <person name="Clum A."/>
            <person name="Steindorff A."/>
            <person name="Ohm R.A."/>
            <person name="Martin F."/>
            <person name="Silar P."/>
            <person name="Natvig D.O."/>
            <person name="Lalanne C."/>
            <person name="Gautier V."/>
            <person name="Ament-Velasquez S.L."/>
            <person name="Kruys A."/>
            <person name="Hutchinson M.I."/>
            <person name="Powell A.J."/>
            <person name="Barry K."/>
            <person name="Miller A.N."/>
            <person name="Grigoriev I.V."/>
            <person name="Debuchy R."/>
            <person name="Gladieux P."/>
            <person name="Hiltunen Thoren M."/>
            <person name="Johannesson H."/>
        </authorList>
    </citation>
    <scope>NUCLEOTIDE SEQUENCE</scope>
    <source>
        <strain evidence="2">FGSC 1904</strain>
    </source>
</reference>
<organism evidence="2 3">
    <name type="scientific">Sordaria brevicollis</name>
    <dbReference type="NCBI Taxonomy" id="83679"/>
    <lineage>
        <taxon>Eukaryota</taxon>
        <taxon>Fungi</taxon>
        <taxon>Dikarya</taxon>
        <taxon>Ascomycota</taxon>
        <taxon>Pezizomycotina</taxon>
        <taxon>Sordariomycetes</taxon>
        <taxon>Sordariomycetidae</taxon>
        <taxon>Sordariales</taxon>
        <taxon>Sordariaceae</taxon>
        <taxon>Sordaria</taxon>
    </lineage>
</organism>
<feature type="region of interest" description="Disordered" evidence="1">
    <location>
        <begin position="1"/>
        <end position="83"/>
    </location>
</feature>
<evidence type="ECO:0000313" key="3">
    <source>
        <dbReference type="Proteomes" id="UP001281003"/>
    </source>
</evidence>
<evidence type="ECO:0000256" key="1">
    <source>
        <dbReference type="SAM" id="MobiDB-lite"/>
    </source>
</evidence>
<evidence type="ECO:0000313" key="2">
    <source>
        <dbReference type="EMBL" id="KAK3401848.1"/>
    </source>
</evidence>